<name>A0AAX3X149_9BACI</name>
<dbReference type="GO" id="GO:0003677">
    <property type="term" value="F:DNA binding"/>
    <property type="evidence" value="ECO:0007669"/>
    <property type="project" value="InterPro"/>
</dbReference>
<dbReference type="Pfam" id="PF00589">
    <property type="entry name" value="Phage_integrase"/>
    <property type="match status" value="1"/>
</dbReference>
<evidence type="ECO:0000313" key="3">
    <source>
        <dbReference type="EMBL" id="WHY53930.1"/>
    </source>
</evidence>
<proteinExistence type="predicted"/>
<dbReference type="GO" id="GO:0006310">
    <property type="term" value="P:DNA recombination"/>
    <property type="evidence" value="ECO:0007669"/>
    <property type="project" value="UniProtKB-KW"/>
</dbReference>
<feature type="domain" description="Tyr recombinase" evidence="2">
    <location>
        <begin position="1"/>
        <end position="105"/>
    </location>
</feature>
<dbReference type="Proteomes" id="UP001178322">
    <property type="component" value="Chromosome"/>
</dbReference>
<keyword evidence="1" id="KW-0233">DNA recombination</keyword>
<dbReference type="SUPFAM" id="SSF56349">
    <property type="entry name" value="DNA breaking-rejoining enzymes"/>
    <property type="match status" value="1"/>
</dbReference>
<organism evidence="3 4">
    <name type="scientific">Lysinibacillus pakistanensis</name>
    <dbReference type="NCBI Taxonomy" id="759811"/>
    <lineage>
        <taxon>Bacteria</taxon>
        <taxon>Bacillati</taxon>
        <taxon>Bacillota</taxon>
        <taxon>Bacilli</taxon>
        <taxon>Bacillales</taxon>
        <taxon>Bacillaceae</taxon>
        <taxon>Lysinibacillus</taxon>
    </lineage>
</organism>
<sequence length="111" mass="12707">MLNKEEMNGPAYSPDGSETELLYTNNFSYPILPNSLTRAWSKFVKMNKLKYTNLHGLRHTFASYAIVNGVNFKTIQEQLGHAHVNISIGTYGHLTDEEDKIKDLKIFNKLM</sequence>
<dbReference type="InterPro" id="IPR011010">
    <property type="entry name" value="DNA_brk_join_enz"/>
</dbReference>
<reference evidence="3" key="1">
    <citation type="submission" date="2023-05" db="EMBL/GenBank/DDBJ databases">
        <title>Comparative genomics of Bacillaceae isolates and their secondary metabolite potential.</title>
        <authorList>
            <person name="Song L."/>
            <person name="Nielsen L.J."/>
            <person name="Mohite O."/>
            <person name="Xu X."/>
            <person name="Weber T."/>
            <person name="Kovacs A.T."/>
        </authorList>
    </citation>
    <scope>NUCLEOTIDE SEQUENCE</scope>
    <source>
        <strain evidence="3">LY1</strain>
    </source>
</reference>
<evidence type="ECO:0000259" key="2">
    <source>
        <dbReference type="PROSITE" id="PS51898"/>
    </source>
</evidence>
<dbReference type="AlphaFoldDB" id="A0AAX3X149"/>
<dbReference type="InterPro" id="IPR002104">
    <property type="entry name" value="Integrase_catalytic"/>
</dbReference>
<dbReference type="Gene3D" id="1.10.443.10">
    <property type="entry name" value="Intergrase catalytic core"/>
    <property type="match status" value="1"/>
</dbReference>
<protein>
    <submittedName>
        <fullName evidence="3">Tyrosine-type recombinase/integrase</fullName>
    </submittedName>
</protein>
<dbReference type="InterPro" id="IPR013762">
    <property type="entry name" value="Integrase-like_cat_sf"/>
</dbReference>
<gene>
    <name evidence="3" type="ORF">QNH24_12035</name>
</gene>
<dbReference type="EMBL" id="CP126101">
    <property type="protein sequence ID" value="WHY53930.1"/>
    <property type="molecule type" value="Genomic_DNA"/>
</dbReference>
<dbReference type="RefSeq" id="WP_283872469.1">
    <property type="nucleotide sequence ID" value="NZ_CP126101.1"/>
</dbReference>
<evidence type="ECO:0000256" key="1">
    <source>
        <dbReference type="ARBA" id="ARBA00023172"/>
    </source>
</evidence>
<dbReference type="GO" id="GO:0015074">
    <property type="term" value="P:DNA integration"/>
    <property type="evidence" value="ECO:0007669"/>
    <property type="project" value="InterPro"/>
</dbReference>
<accession>A0AAX3X149</accession>
<evidence type="ECO:0000313" key="4">
    <source>
        <dbReference type="Proteomes" id="UP001178322"/>
    </source>
</evidence>
<dbReference type="PROSITE" id="PS51898">
    <property type="entry name" value="TYR_RECOMBINASE"/>
    <property type="match status" value="1"/>
</dbReference>